<comment type="caution">
    <text evidence="2">The sequence shown here is derived from an EMBL/GenBank/DDBJ whole genome shotgun (WGS) entry which is preliminary data.</text>
</comment>
<name>A0AAE1E7B1_9GAST</name>
<organism evidence="2 3">
    <name type="scientific">Elysia crispata</name>
    <name type="common">lettuce slug</name>
    <dbReference type="NCBI Taxonomy" id="231223"/>
    <lineage>
        <taxon>Eukaryota</taxon>
        <taxon>Metazoa</taxon>
        <taxon>Spiralia</taxon>
        <taxon>Lophotrochozoa</taxon>
        <taxon>Mollusca</taxon>
        <taxon>Gastropoda</taxon>
        <taxon>Heterobranchia</taxon>
        <taxon>Euthyneura</taxon>
        <taxon>Panpulmonata</taxon>
        <taxon>Sacoglossa</taxon>
        <taxon>Placobranchoidea</taxon>
        <taxon>Plakobranchidae</taxon>
        <taxon>Elysia</taxon>
    </lineage>
</organism>
<protein>
    <submittedName>
        <fullName evidence="2">Uncharacterized protein</fullName>
    </submittedName>
</protein>
<reference evidence="2" key="1">
    <citation type="journal article" date="2023" name="G3 (Bethesda)">
        <title>A reference genome for the long-term kleptoplast-retaining sea slug Elysia crispata morphotype clarki.</title>
        <authorList>
            <person name="Eastman K.E."/>
            <person name="Pendleton A.L."/>
            <person name="Shaikh M.A."/>
            <person name="Suttiyut T."/>
            <person name="Ogas R."/>
            <person name="Tomko P."/>
            <person name="Gavelis G."/>
            <person name="Widhalm J.R."/>
            <person name="Wisecaver J.H."/>
        </authorList>
    </citation>
    <scope>NUCLEOTIDE SEQUENCE</scope>
    <source>
        <strain evidence="2">ECLA1</strain>
    </source>
</reference>
<feature type="compositionally biased region" description="Basic and acidic residues" evidence="1">
    <location>
        <begin position="1"/>
        <end position="10"/>
    </location>
</feature>
<evidence type="ECO:0000313" key="2">
    <source>
        <dbReference type="EMBL" id="KAK3796185.1"/>
    </source>
</evidence>
<keyword evidence="3" id="KW-1185">Reference proteome</keyword>
<dbReference type="AlphaFoldDB" id="A0AAE1E7B1"/>
<evidence type="ECO:0000256" key="1">
    <source>
        <dbReference type="SAM" id="MobiDB-lite"/>
    </source>
</evidence>
<sequence>MDKAIARIARDVNNSDSQSSRFHPRPASHVGASQPTRFRRTQQSHRLLGLWESYPVLRYPLAHSNGWNNNCENKRKVLFLMH</sequence>
<accession>A0AAE1E7B1</accession>
<proteinExistence type="predicted"/>
<dbReference type="Proteomes" id="UP001283361">
    <property type="component" value="Unassembled WGS sequence"/>
</dbReference>
<feature type="region of interest" description="Disordered" evidence="1">
    <location>
        <begin position="1"/>
        <end position="39"/>
    </location>
</feature>
<feature type="compositionally biased region" description="Polar residues" evidence="1">
    <location>
        <begin position="12"/>
        <end position="21"/>
    </location>
</feature>
<dbReference type="EMBL" id="JAWDGP010000910">
    <property type="protein sequence ID" value="KAK3796185.1"/>
    <property type="molecule type" value="Genomic_DNA"/>
</dbReference>
<evidence type="ECO:0000313" key="3">
    <source>
        <dbReference type="Proteomes" id="UP001283361"/>
    </source>
</evidence>
<gene>
    <name evidence="2" type="ORF">RRG08_058205</name>
</gene>